<dbReference type="EMBL" id="CP115667">
    <property type="protein sequence ID" value="WBW49337.1"/>
    <property type="molecule type" value="Genomic_DNA"/>
</dbReference>
<evidence type="ECO:0000313" key="6">
    <source>
        <dbReference type="EMBL" id="WBW49337.1"/>
    </source>
</evidence>
<feature type="chain" id="PRO_5046526546" evidence="4">
    <location>
        <begin position="23"/>
        <end position="510"/>
    </location>
</feature>
<dbReference type="Proteomes" id="UP001210339">
    <property type="component" value="Chromosome"/>
</dbReference>
<proteinExistence type="inferred from homology"/>
<dbReference type="PANTHER" id="PTHR30290:SF9">
    <property type="entry name" value="OLIGOPEPTIDE-BINDING PROTEIN APPA"/>
    <property type="match status" value="1"/>
</dbReference>
<dbReference type="SUPFAM" id="SSF53850">
    <property type="entry name" value="Periplasmic binding protein-like II"/>
    <property type="match status" value="1"/>
</dbReference>
<evidence type="ECO:0000259" key="5">
    <source>
        <dbReference type="Pfam" id="PF00496"/>
    </source>
</evidence>
<evidence type="ECO:0000313" key="7">
    <source>
        <dbReference type="Proteomes" id="UP001210339"/>
    </source>
</evidence>
<accession>A0ABY7QRB9</accession>
<dbReference type="RefSeq" id="WP_271190869.1">
    <property type="nucleotide sequence ID" value="NZ_CP115667.1"/>
</dbReference>
<keyword evidence="3 4" id="KW-0732">Signal</keyword>
<dbReference type="PANTHER" id="PTHR30290">
    <property type="entry name" value="PERIPLASMIC BINDING COMPONENT OF ABC TRANSPORTER"/>
    <property type="match status" value="1"/>
</dbReference>
<dbReference type="PROSITE" id="PS51257">
    <property type="entry name" value="PROKAR_LIPOPROTEIN"/>
    <property type="match status" value="1"/>
</dbReference>
<dbReference type="InterPro" id="IPR030678">
    <property type="entry name" value="Peptide/Ni-bd"/>
</dbReference>
<feature type="signal peptide" evidence="4">
    <location>
        <begin position="1"/>
        <end position="22"/>
    </location>
</feature>
<evidence type="ECO:0000256" key="4">
    <source>
        <dbReference type="SAM" id="SignalP"/>
    </source>
</evidence>
<keyword evidence="7" id="KW-1185">Reference proteome</keyword>
<dbReference type="Gene3D" id="3.40.190.10">
    <property type="entry name" value="Periplasmic binding protein-like II"/>
    <property type="match status" value="1"/>
</dbReference>
<keyword evidence="2" id="KW-0813">Transport</keyword>
<dbReference type="PIRSF" id="PIRSF002741">
    <property type="entry name" value="MppA"/>
    <property type="match status" value="1"/>
</dbReference>
<organism evidence="6 7">
    <name type="scientific">Peptoniphilus equinus</name>
    <dbReference type="NCBI Taxonomy" id="3016343"/>
    <lineage>
        <taxon>Bacteria</taxon>
        <taxon>Bacillati</taxon>
        <taxon>Bacillota</taxon>
        <taxon>Tissierellia</taxon>
        <taxon>Tissierellales</taxon>
        <taxon>Peptoniphilaceae</taxon>
        <taxon>Peptoniphilus</taxon>
    </lineage>
</organism>
<dbReference type="InterPro" id="IPR039424">
    <property type="entry name" value="SBP_5"/>
</dbReference>
<dbReference type="Gene3D" id="3.10.105.10">
    <property type="entry name" value="Dipeptide-binding Protein, Domain 3"/>
    <property type="match status" value="1"/>
</dbReference>
<evidence type="ECO:0000256" key="3">
    <source>
        <dbReference type="ARBA" id="ARBA00022729"/>
    </source>
</evidence>
<reference evidence="6 7" key="1">
    <citation type="submission" date="2023-01" db="EMBL/GenBank/DDBJ databases">
        <authorList>
            <person name="Lee S.H."/>
            <person name="Jung H.S."/>
            <person name="Yun J.U."/>
        </authorList>
    </citation>
    <scope>NUCLEOTIDE SEQUENCE [LARGE SCALE GENOMIC DNA]</scope>
    <source>
        <strain evidence="6 7">CBA3646</strain>
    </source>
</reference>
<dbReference type="InterPro" id="IPR000914">
    <property type="entry name" value="SBP_5_dom"/>
</dbReference>
<feature type="domain" description="Solute-binding protein family 5" evidence="5">
    <location>
        <begin position="66"/>
        <end position="423"/>
    </location>
</feature>
<dbReference type="Gene3D" id="3.90.76.10">
    <property type="entry name" value="Dipeptide-binding Protein, Domain 1"/>
    <property type="match status" value="1"/>
</dbReference>
<gene>
    <name evidence="6" type="ORF">O6R05_04830</name>
</gene>
<name>A0ABY7QRB9_9FIRM</name>
<protein>
    <submittedName>
        <fullName evidence="6">ABC transporter substrate-binding protein</fullName>
    </submittedName>
</protein>
<comment type="similarity">
    <text evidence="1">Belongs to the bacterial solute-binding protein 5 family.</text>
</comment>
<evidence type="ECO:0000256" key="1">
    <source>
        <dbReference type="ARBA" id="ARBA00005695"/>
    </source>
</evidence>
<evidence type="ECO:0000256" key="2">
    <source>
        <dbReference type="ARBA" id="ARBA00022448"/>
    </source>
</evidence>
<sequence>MMKRTLLFMAITLLLIITGCQQQQSTSTLIYGSGDYTRINPAMDEHGEINALLFDGLTDHDGDNHVIPRLATDWDVSDEGRTYTFHLKDGVTWHDGEPFTAEDVKFTIEAIMNPQNGSENAPNFEDITAIDVVDDLTVVFHLKEANVTFLDYMTMAVLPKHLLEGEDFQEADFFKAPIGTGPYKLKAWDVGQAITLEKNPDYFDKVASIDTIVFKIITDDEVKALQLQSGELDLAQVTPKDAATFEKSGDYVVNDMTTSDYRGILYNFANPYWIENRDLIPAINYAVNRDDVLNTVLLGRGDVAYSPIQRNVYNYEGVEHYAFNPNKAETLFEQLGCRKDSEGYWTRGGKRIGFTINATPGDHVRMDMAQLVAQQLQQAGLDVKAYVPSEGIDWSNQEACIIGWGSPFDADDHTYKVFGTDKGANYSGYSNAKVDAYLLAGRQTADDSARREAYKNFQIEFAKDPAYTFFCYIDAIYVSNPKLHGIDPDTVLGHHGVGIFWNVCDWTLEP</sequence>
<dbReference type="Pfam" id="PF00496">
    <property type="entry name" value="SBP_bac_5"/>
    <property type="match status" value="1"/>
</dbReference>